<dbReference type="EMBL" id="JAEHFJ010000008">
    <property type="protein sequence ID" value="MBJ2175688.1"/>
    <property type="molecule type" value="Genomic_DNA"/>
</dbReference>
<evidence type="ECO:0000313" key="2">
    <source>
        <dbReference type="EMBL" id="MBJ2175688.1"/>
    </source>
</evidence>
<feature type="signal peptide" evidence="1">
    <location>
        <begin position="1"/>
        <end position="19"/>
    </location>
</feature>
<dbReference type="Proteomes" id="UP000623301">
    <property type="component" value="Unassembled WGS sequence"/>
</dbReference>
<evidence type="ECO:0000256" key="1">
    <source>
        <dbReference type="SAM" id="SignalP"/>
    </source>
</evidence>
<evidence type="ECO:0000313" key="3">
    <source>
        <dbReference type="Proteomes" id="UP000623301"/>
    </source>
</evidence>
<proteinExistence type="predicted"/>
<sequence>MKKIVLTLFLMGSVMQSYAQDVLFEKKMKMESIPVTIIESIDNDFGDFEMIESYAIPIEIIEEDVFVNRNIETDEDYETYQITLKGNKGEIVATYNKDGELLNTVEEFKNIKPSPEVRNAMGKAFPDWFIKKDYYKLTHFSGKEQKERYKFIIEKGKQKKVVYMDEKGEILNVHKKLELDLNN</sequence>
<feature type="chain" id="PRO_5045089300" description="Beta-lactamase-inhibitor-like PepSY-like domain-containing protein" evidence="1">
    <location>
        <begin position="20"/>
        <end position="183"/>
    </location>
</feature>
<accession>A0ABS0WUS5</accession>
<comment type="caution">
    <text evidence="2">The sequence shown here is derived from an EMBL/GenBank/DDBJ whole genome shotgun (WGS) entry which is preliminary data.</text>
</comment>
<keyword evidence="3" id="KW-1185">Reference proteome</keyword>
<gene>
    <name evidence="2" type="ORF">JBL43_15655</name>
</gene>
<evidence type="ECO:0008006" key="4">
    <source>
        <dbReference type="Google" id="ProtNLM"/>
    </source>
</evidence>
<organism evidence="2 3">
    <name type="scientific">Aureibaculum flavum</name>
    <dbReference type="NCBI Taxonomy" id="2795986"/>
    <lineage>
        <taxon>Bacteria</taxon>
        <taxon>Pseudomonadati</taxon>
        <taxon>Bacteroidota</taxon>
        <taxon>Flavobacteriia</taxon>
        <taxon>Flavobacteriales</taxon>
        <taxon>Flavobacteriaceae</taxon>
        <taxon>Aureibaculum</taxon>
    </lineage>
</organism>
<reference evidence="2 3" key="1">
    <citation type="submission" date="2020-12" db="EMBL/GenBank/DDBJ databases">
        <title>Aureibaculum luteum sp. nov. and Aureibaculum flavum sp. nov., novel members of the family Flavobacteriaceae isolated from Antarctic intertidal sediments.</title>
        <authorList>
            <person name="He X."/>
            <person name="Zhang X."/>
        </authorList>
    </citation>
    <scope>NUCLEOTIDE SEQUENCE [LARGE SCALE GENOMIC DNA]</scope>
    <source>
        <strain evidence="2 3">A20</strain>
    </source>
</reference>
<protein>
    <recommendedName>
        <fullName evidence="4">Beta-lactamase-inhibitor-like PepSY-like domain-containing protein</fullName>
    </recommendedName>
</protein>
<name>A0ABS0WUS5_9FLAO</name>
<dbReference type="RefSeq" id="WP_198842344.1">
    <property type="nucleotide sequence ID" value="NZ_JAEHFJ010000008.1"/>
</dbReference>
<dbReference type="Gene3D" id="3.10.450.360">
    <property type="match status" value="1"/>
</dbReference>
<keyword evidence="1" id="KW-0732">Signal</keyword>